<geneLocation type="plasmid" evidence="1 2">
    <name>pSRC5</name>
</geneLocation>
<dbReference type="HOGENOM" id="CLU_085951_4_2_9"/>
<dbReference type="InterPro" id="IPR006450">
    <property type="entry name" value="Phage_HK97_gp6-like"/>
</dbReference>
<gene>
    <name evidence="1" type="ordered locus">SELR_pSRC500240</name>
</gene>
<dbReference type="CDD" id="cd08054">
    <property type="entry name" value="gp6"/>
    <property type="match status" value="1"/>
</dbReference>
<dbReference type="Gene3D" id="1.10.3230.30">
    <property type="entry name" value="Phage gp6-like head-tail connector protein"/>
    <property type="match status" value="1"/>
</dbReference>
<dbReference type="PATRIC" id="fig|927704.6.peg.3541"/>
<reference evidence="1 2" key="1">
    <citation type="submission" date="2011-10" db="EMBL/GenBank/DDBJ databases">
        <title>Whole genome sequence of Selenomonas ruminantium subsp. lactilytica TAM6421.</title>
        <authorList>
            <person name="Oguchi A."/>
            <person name="Ankai A."/>
            <person name="Kaneko J."/>
            <person name="Yamada-Narita S."/>
            <person name="Fukui S."/>
            <person name="Takahashi M."/>
            <person name="Onodera T."/>
            <person name="Kojima S."/>
            <person name="Fushimi T."/>
            <person name="Abe N."/>
            <person name="Kamio Y."/>
            <person name="Yamazaki S."/>
            <person name="Fujita N."/>
        </authorList>
    </citation>
    <scope>NUCLEOTIDE SEQUENCE [LARGE SCALE GENOMIC DNA]</scope>
    <source>
        <strain evidence="2">NBRC 103574 / TAM6421</strain>
        <plasmid evidence="1 2">pSRC5</plasmid>
    </source>
</reference>
<dbReference type="InterPro" id="IPR021146">
    <property type="entry name" value="Phage_gp6-like_head-tail"/>
</dbReference>
<dbReference type="EMBL" id="AP012301">
    <property type="protein sequence ID" value="BAL85198.1"/>
    <property type="molecule type" value="Genomic_DNA"/>
</dbReference>
<evidence type="ECO:0000313" key="1">
    <source>
        <dbReference type="EMBL" id="BAL85198.1"/>
    </source>
</evidence>
<dbReference type="RefSeq" id="WP_014426216.1">
    <property type="nucleotide sequence ID" value="NC_017074.1"/>
</dbReference>
<organism evidence="1 2">
    <name type="scientific">Selenomonas ruminantium subsp. lactilytica (strain NBRC 103574 / TAM6421)</name>
    <dbReference type="NCBI Taxonomy" id="927704"/>
    <lineage>
        <taxon>Bacteria</taxon>
        <taxon>Bacillati</taxon>
        <taxon>Bacillota</taxon>
        <taxon>Negativicutes</taxon>
        <taxon>Selenomonadales</taxon>
        <taxon>Selenomonadaceae</taxon>
        <taxon>Selenomonas</taxon>
    </lineage>
</organism>
<accession>I0GWR1</accession>
<proteinExistence type="predicted"/>
<keyword evidence="1" id="KW-0614">Plasmid</keyword>
<sequence length="98" mass="11273">MDELAQIKSYLRIDEDLVEDDELLKALVEAGKRYITTATGKAYKDNDAVMRLCLTLFVAHQYNDRTMVSKNNVQEYSHSLSDILKHIESSDDYEKVAK</sequence>
<protein>
    <submittedName>
        <fullName evidence="1">Phage related protein</fullName>
    </submittedName>
</protein>
<dbReference type="AlphaFoldDB" id="I0GWR1"/>
<evidence type="ECO:0000313" key="2">
    <source>
        <dbReference type="Proteomes" id="UP000007887"/>
    </source>
</evidence>
<dbReference type="Proteomes" id="UP000007887">
    <property type="component" value="Plasmid pSRC5"/>
</dbReference>
<dbReference type="Pfam" id="PF05135">
    <property type="entry name" value="Phage_connect_1"/>
    <property type="match status" value="1"/>
</dbReference>
<name>I0GWR1_SELRL</name>
<dbReference type="KEGG" id="sri:SELR_pSRC500240"/>
<dbReference type="NCBIfam" id="TIGR01560">
    <property type="entry name" value="put_DNA_pack"/>
    <property type="match status" value="1"/>
</dbReference>